<comment type="caution">
    <text evidence="1">The sequence shown here is derived from an EMBL/GenBank/DDBJ whole genome shotgun (WGS) entry which is preliminary data.</text>
</comment>
<evidence type="ECO:0000313" key="1">
    <source>
        <dbReference type="EMBL" id="CAK0877872.1"/>
    </source>
</evidence>
<reference evidence="1" key="1">
    <citation type="submission" date="2023-10" db="EMBL/GenBank/DDBJ databases">
        <authorList>
            <person name="Chen Y."/>
            <person name="Shah S."/>
            <person name="Dougan E. K."/>
            <person name="Thang M."/>
            <person name="Chan C."/>
        </authorList>
    </citation>
    <scope>NUCLEOTIDE SEQUENCE [LARGE SCALE GENOMIC DNA]</scope>
</reference>
<proteinExistence type="predicted"/>
<organism evidence="1 2">
    <name type="scientific">Prorocentrum cordatum</name>
    <dbReference type="NCBI Taxonomy" id="2364126"/>
    <lineage>
        <taxon>Eukaryota</taxon>
        <taxon>Sar</taxon>
        <taxon>Alveolata</taxon>
        <taxon>Dinophyceae</taxon>
        <taxon>Prorocentrales</taxon>
        <taxon>Prorocentraceae</taxon>
        <taxon>Prorocentrum</taxon>
    </lineage>
</organism>
<evidence type="ECO:0000313" key="2">
    <source>
        <dbReference type="Proteomes" id="UP001189429"/>
    </source>
</evidence>
<sequence length="191" mass="19099">MSSGLNLMLGNFSVITWQISSTALSSTCFCDATSQMSFSMSDGLGSVSCACGHLATAASQTASTSVLQSGLNLMLGNFSVITWQISSTALSSTCFCDASSQMIFSMSAGLGSVSCACGHLATAASQTASTSVLQSGLNLMLGNFSVITWQISSTALSSFSMSAGLGSVSCACGHLATAASQTASTSSCSRG</sequence>
<name>A0ABN9VZ96_9DINO</name>
<evidence type="ECO:0008006" key="3">
    <source>
        <dbReference type="Google" id="ProtNLM"/>
    </source>
</evidence>
<dbReference type="EMBL" id="CAUYUJ010017782">
    <property type="protein sequence ID" value="CAK0877872.1"/>
    <property type="molecule type" value="Genomic_DNA"/>
</dbReference>
<gene>
    <name evidence="1" type="ORF">PCOR1329_LOCUS61785</name>
</gene>
<keyword evidence="2" id="KW-1185">Reference proteome</keyword>
<protein>
    <recommendedName>
        <fullName evidence="3">GPS domain-containing protein</fullName>
    </recommendedName>
</protein>
<dbReference type="Proteomes" id="UP001189429">
    <property type="component" value="Unassembled WGS sequence"/>
</dbReference>
<accession>A0ABN9VZ96</accession>